<accession>A0AA41UQC0</accession>
<sequence>MDLKRLIPLYLGAAMGPMGGFGIVTILPVMAQSWSVAFSTAAVSITVYMVPFIAIQIFSGAIAQLFDVRRTLLFGFALYTVGAVLSGLAPNLTAFLIFRVLQGIGAGFLTPVIMALIGELVPPDRVGKAIGLLGVAYTAGITLGPFLSGIIEVHLGWPWFFHFMALLALSTAIAYGCTSAPVARAERTNGGIKRILPLLATAVRAPGVLLISFAAFCLFLAYIGVMTFTADHLKTTFFLPSDKIGTILSITGLSGIIVSPIAGVLGDRLGRRPVFLAGAAIAVLAIVLMATVPYSYGNHLLFFLILGTGAATAWTSLNTQAIQMVPAMRQPVTSIYNAIKFSGYALAPALLSFLYEPFSLTAVLVACIGAVALAAILAVKAGTAAS</sequence>
<feature type="transmembrane region" description="Helical" evidence="6">
    <location>
        <begin position="95"/>
        <end position="117"/>
    </location>
</feature>
<organism evidence="8 9">
    <name type="scientific">Desulfatitalea alkaliphila</name>
    <dbReference type="NCBI Taxonomy" id="2929485"/>
    <lineage>
        <taxon>Bacteria</taxon>
        <taxon>Pseudomonadati</taxon>
        <taxon>Thermodesulfobacteriota</taxon>
        <taxon>Desulfobacteria</taxon>
        <taxon>Desulfobacterales</taxon>
        <taxon>Desulfosarcinaceae</taxon>
        <taxon>Desulfatitalea</taxon>
    </lineage>
</organism>
<evidence type="ECO:0000256" key="1">
    <source>
        <dbReference type="ARBA" id="ARBA00004651"/>
    </source>
</evidence>
<dbReference type="Gene3D" id="1.20.1250.20">
    <property type="entry name" value="MFS general substrate transporter like domains"/>
    <property type="match status" value="2"/>
</dbReference>
<feature type="domain" description="Major facilitator superfamily (MFS) profile" evidence="7">
    <location>
        <begin position="1"/>
        <end position="384"/>
    </location>
</feature>
<feature type="transmembrane region" description="Helical" evidence="6">
    <location>
        <begin position="338"/>
        <end position="355"/>
    </location>
</feature>
<keyword evidence="5 6" id="KW-0472">Membrane</keyword>
<proteinExistence type="predicted"/>
<feature type="transmembrane region" description="Helical" evidence="6">
    <location>
        <begin position="7"/>
        <end position="30"/>
    </location>
</feature>
<comment type="subcellular location">
    <subcellularLocation>
        <location evidence="1">Cell membrane</location>
        <topology evidence="1">Multi-pass membrane protein</topology>
    </subcellularLocation>
</comment>
<dbReference type="PROSITE" id="PS50850">
    <property type="entry name" value="MFS"/>
    <property type="match status" value="1"/>
</dbReference>
<dbReference type="SUPFAM" id="SSF103473">
    <property type="entry name" value="MFS general substrate transporter"/>
    <property type="match status" value="1"/>
</dbReference>
<name>A0AA41UQC0_9BACT</name>
<dbReference type="PANTHER" id="PTHR43124">
    <property type="entry name" value="PURINE EFFLUX PUMP PBUE"/>
    <property type="match status" value="1"/>
</dbReference>
<feature type="transmembrane region" description="Helical" evidence="6">
    <location>
        <begin position="36"/>
        <end position="59"/>
    </location>
</feature>
<comment type="caution">
    <text evidence="8">The sequence shown here is derived from an EMBL/GenBank/DDBJ whole genome shotgun (WGS) entry which is preliminary data.</text>
</comment>
<evidence type="ECO:0000256" key="3">
    <source>
        <dbReference type="ARBA" id="ARBA00022692"/>
    </source>
</evidence>
<feature type="transmembrane region" description="Helical" evidence="6">
    <location>
        <begin position="157"/>
        <end position="177"/>
    </location>
</feature>
<dbReference type="GO" id="GO:0005886">
    <property type="term" value="C:plasma membrane"/>
    <property type="evidence" value="ECO:0007669"/>
    <property type="project" value="UniProtKB-SubCell"/>
</dbReference>
<dbReference type="RefSeq" id="WP_246908040.1">
    <property type="nucleotide sequence ID" value="NZ_JALJRB010000011.1"/>
</dbReference>
<dbReference type="InterPro" id="IPR011701">
    <property type="entry name" value="MFS"/>
</dbReference>
<dbReference type="Pfam" id="PF07690">
    <property type="entry name" value="MFS_1"/>
    <property type="match status" value="1"/>
</dbReference>
<dbReference type="EMBL" id="JALJRB010000011">
    <property type="protein sequence ID" value="MCJ8501238.1"/>
    <property type="molecule type" value="Genomic_DNA"/>
</dbReference>
<evidence type="ECO:0000259" key="7">
    <source>
        <dbReference type="PROSITE" id="PS50850"/>
    </source>
</evidence>
<evidence type="ECO:0000256" key="6">
    <source>
        <dbReference type="SAM" id="Phobius"/>
    </source>
</evidence>
<keyword evidence="4 6" id="KW-1133">Transmembrane helix</keyword>
<feature type="transmembrane region" description="Helical" evidence="6">
    <location>
        <begin position="361"/>
        <end position="379"/>
    </location>
</feature>
<evidence type="ECO:0000313" key="9">
    <source>
        <dbReference type="Proteomes" id="UP001165427"/>
    </source>
</evidence>
<dbReference type="InterPro" id="IPR001958">
    <property type="entry name" value="Tet-R_TetA/multi-R_MdtG-like"/>
</dbReference>
<feature type="transmembrane region" description="Helical" evidence="6">
    <location>
        <begin position="198"/>
        <end position="224"/>
    </location>
</feature>
<feature type="transmembrane region" description="Helical" evidence="6">
    <location>
        <begin position="274"/>
        <end position="294"/>
    </location>
</feature>
<dbReference type="InterPro" id="IPR020846">
    <property type="entry name" value="MFS_dom"/>
</dbReference>
<dbReference type="Proteomes" id="UP001165427">
    <property type="component" value="Unassembled WGS sequence"/>
</dbReference>
<dbReference type="PRINTS" id="PR01035">
    <property type="entry name" value="TCRTETA"/>
</dbReference>
<dbReference type="InterPro" id="IPR036259">
    <property type="entry name" value="MFS_trans_sf"/>
</dbReference>
<evidence type="ECO:0000256" key="4">
    <source>
        <dbReference type="ARBA" id="ARBA00022989"/>
    </source>
</evidence>
<feature type="transmembrane region" description="Helical" evidence="6">
    <location>
        <begin position="300"/>
        <end position="317"/>
    </location>
</feature>
<keyword evidence="2" id="KW-1003">Cell membrane</keyword>
<evidence type="ECO:0000313" key="8">
    <source>
        <dbReference type="EMBL" id="MCJ8501238.1"/>
    </source>
</evidence>
<feature type="transmembrane region" description="Helical" evidence="6">
    <location>
        <begin position="71"/>
        <end position="89"/>
    </location>
</feature>
<evidence type="ECO:0000256" key="5">
    <source>
        <dbReference type="ARBA" id="ARBA00023136"/>
    </source>
</evidence>
<feature type="transmembrane region" description="Helical" evidence="6">
    <location>
        <begin position="244"/>
        <end position="265"/>
    </location>
</feature>
<dbReference type="PANTHER" id="PTHR43124:SF3">
    <property type="entry name" value="CHLORAMPHENICOL EFFLUX PUMP RV0191"/>
    <property type="match status" value="1"/>
</dbReference>
<dbReference type="GO" id="GO:0022857">
    <property type="term" value="F:transmembrane transporter activity"/>
    <property type="evidence" value="ECO:0007669"/>
    <property type="project" value="InterPro"/>
</dbReference>
<keyword evidence="9" id="KW-1185">Reference proteome</keyword>
<protein>
    <submittedName>
        <fullName evidence="8">MFS transporter</fullName>
    </submittedName>
</protein>
<feature type="transmembrane region" description="Helical" evidence="6">
    <location>
        <begin position="129"/>
        <end position="151"/>
    </location>
</feature>
<reference evidence="8" key="1">
    <citation type="submission" date="2022-04" db="EMBL/GenBank/DDBJ databases">
        <title>Desulfatitalea alkaliphila sp. nov., a novel anaerobic sulfate-reducing bacterium isolated from terrestrial mud volcano, Taman Peninsula, Russia.</title>
        <authorList>
            <person name="Khomyakova M.A."/>
            <person name="Merkel A.Y."/>
            <person name="Slobodkin A.I."/>
        </authorList>
    </citation>
    <scope>NUCLEOTIDE SEQUENCE</scope>
    <source>
        <strain evidence="8">M08but</strain>
    </source>
</reference>
<dbReference type="InterPro" id="IPR050189">
    <property type="entry name" value="MFS_Efflux_Transporters"/>
</dbReference>
<keyword evidence="3 6" id="KW-0812">Transmembrane</keyword>
<evidence type="ECO:0000256" key="2">
    <source>
        <dbReference type="ARBA" id="ARBA00022475"/>
    </source>
</evidence>
<gene>
    <name evidence="8" type="ORF">MRX98_11695</name>
</gene>
<dbReference type="AlphaFoldDB" id="A0AA41UQC0"/>